<sequence>MKTCIICKTPIEEGLDVMTETGPVHMGQCKHYHDDILKNIQEGETESDLIEESQLLL</sequence>
<evidence type="ECO:0000313" key="1">
    <source>
        <dbReference type="EMBL" id="UNY47093.1"/>
    </source>
</evidence>
<gene>
    <name evidence="1" type="ORF">EHEKIMEA_00211</name>
</gene>
<name>A0AAE9K836_9CAUD</name>
<keyword evidence="2" id="KW-1185">Reference proteome</keyword>
<dbReference type="Proteomes" id="UP000832072">
    <property type="component" value="Segment"/>
</dbReference>
<dbReference type="InterPro" id="IPR024362">
    <property type="entry name" value="DUF2685"/>
</dbReference>
<dbReference type="Pfam" id="PF10886">
    <property type="entry name" value="DUF2685"/>
    <property type="match status" value="1"/>
</dbReference>
<protein>
    <submittedName>
        <fullName evidence="1">Uncharacterized protein</fullName>
    </submittedName>
</protein>
<dbReference type="EMBL" id="OM638103">
    <property type="protein sequence ID" value="UNY47093.1"/>
    <property type="molecule type" value="Genomic_DNA"/>
</dbReference>
<reference evidence="1 2" key="1">
    <citation type="submission" date="2022-02" db="EMBL/GenBank/DDBJ databases">
        <authorList>
            <person name="Tian F."/>
            <person name="Li J."/>
            <person name="Li F."/>
            <person name="Tong Y."/>
        </authorList>
    </citation>
    <scope>NUCLEOTIDE SEQUENCE [LARGE SCALE GENOMIC DNA]</scope>
</reference>
<evidence type="ECO:0000313" key="2">
    <source>
        <dbReference type="Proteomes" id="UP000832072"/>
    </source>
</evidence>
<accession>A0AAE9K836</accession>
<proteinExistence type="predicted"/>
<organism evidence="1 2">
    <name type="scientific">Cronobacter phage LPCS28</name>
    <dbReference type="NCBI Taxonomy" id="2924885"/>
    <lineage>
        <taxon>Viruses</taxon>
        <taxon>Duplodnaviria</taxon>
        <taxon>Heunggongvirae</taxon>
        <taxon>Uroviricota</taxon>
        <taxon>Caudoviricetes</taxon>
        <taxon>Pantevenvirales</taxon>
        <taxon>Straboviridae</taxon>
        <taxon>Nanhuvirus</taxon>
        <taxon>Nanhuvirus LPCS28</taxon>
    </lineage>
</organism>